<dbReference type="SUPFAM" id="SSF143865">
    <property type="entry name" value="CorA soluble domain-like"/>
    <property type="match status" value="1"/>
</dbReference>
<protein>
    <recommendedName>
        <fullName evidence="12">Magnesium transport protein CorA</fullName>
    </recommendedName>
</protein>
<comment type="similarity">
    <text evidence="2 12">Belongs to the CorA metal ion transporter (MIT) (TC 1.A.35) family.</text>
</comment>
<dbReference type="PANTHER" id="PTHR46494:SF1">
    <property type="entry name" value="CORA FAMILY METAL ION TRANSPORTER (EUROFUNG)"/>
    <property type="match status" value="1"/>
</dbReference>
<comment type="function">
    <text evidence="11">Mediates influx of magnesium ions. Alternates between open and closed states. Activated by low cytoplasmic Mg(2+) levels. Inactive when cytoplasmic Mg(2+) levels are high.</text>
</comment>
<evidence type="ECO:0000256" key="3">
    <source>
        <dbReference type="ARBA" id="ARBA00022448"/>
    </source>
</evidence>
<keyword evidence="3 12" id="KW-0813">Transport</keyword>
<dbReference type="GO" id="GO:0015095">
    <property type="term" value="F:magnesium ion transmembrane transporter activity"/>
    <property type="evidence" value="ECO:0007669"/>
    <property type="project" value="UniProtKB-UniRule"/>
</dbReference>
<evidence type="ECO:0000256" key="6">
    <source>
        <dbReference type="ARBA" id="ARBA00022842"/>
    </source>
</evidence>
<dbReference type="GO" id="GO:0005886">
    <property type="term" value="C:plasma membrane"/>
    <property type="evidence" value="ECO:0007669"/>
    <property type="project" value="UniProtKB-SubCell"/>
</dbReference>
<evidence type="ECO:0000256" key="11">
    <source>
        <dbReference type="ARBA" id="ARBA00045497"/>
    </source>
</evidence>
<dbReference type="PANTHER" id="PTHR46494">
    <property type="entry name" value="CORA FAMILY METAL ION TRANSPORTER (EUROFUNG)"/>
    <property type="match status" value="1"/>
</dbReference>
<dbReference type="GO" id="GO:0050897">
    <property type="term" value="F:cobalt ion binding"/>
    <property type="evidence" value="ECO:0007669"/>
    <property type="project" value="TreeGrafter"/>
</dbReference>
<comment type="catalytic activity">
    <reaction evidence="10">
        <text>Mg(2+)(in) = Mg(2+)(out)</text>
        <dbReference type="Rhea" id="RHEA:29827"/>
        <dbReference type="ChEBI" id="CHEBI:18420"/>
    </reaction>
</comment>
<dbReference type="InterPro" id="IPR004488">
    <property type="entry name" value="Mg/Co-transport_prot_CorA"/>
</dbReference>
<dbReference type="FunFam" id="1.20.58.340:FF:000004">
    <property type="entry name" value="Magnesium transport protein CorA"/>
    <property type="match status" value="1"/>
</dbReference>
<feature type="transmembrane region" description="Helical" evidence="12">
    <location>
        <begin position="299"/>
        <end position="319"/>
    </location>
</feature>
<evidence type="ECO:0000313" key="13">
    <source>
        <dbReference type="EMBL" id="HDX33278.1"/>
    </source>
</evidence>
<comment type="caution">
    <text evidence="13">The sequence shown here is derived from an EMBL/GenBank/DDBJ whole genome shotgun (WGS) entry which is preliminary data.</text>
</comment>
<dbReference type="GO" id="GO:0015087">
    <property type="term" value="F:cobalt ion transmembrane transporter activity"/>
    <property type="evidence" value="ECO:0007669"/>
    <property type="project" value="UniProtKB-UniRule"/>
</dbReference>
<evidence type="ECO:0000256" key="5">
    <source>
        <dbReference type="ARBA" id="ARBA00022692"/>
    </source>
</evidence>
<evidence type="ECO:0000256" key="10">
    <source>
        <dbReference type="ARBA" id="ARBA00034269"/>
    </source>
</evidence>
<evidence type="ECO:0000256" key="2">
    <source>
        <dbReference type="ARBA" id="ARBA00009765"/>
    </source>
</evidence>
<keyword evidence="6 12" id="KW-0460">Magnesium</keyword>
<dbReference type="Gene3D" id="3.30.460.20">
    <property type="entry name" value="CorA soluble domain-like"/>
    <property type="match status" value="1"/>
</dbReference>
<keyword evidence="5 12" id="KW-0812">Transmembrane</keyword>
<evidence type="ECO:0000256" key="8">
    <source>
        <dbReference type="ARBA" id="ARBA00023065"/>
    </source>
</evidence>
<evidence type="ECO:0000256" key="12">
    <source>
        <dbReference type="RuleBase" id="RU362010"/>
    </source>
</evidence>
<reference evidence="13" key="1">
    <citation type="journal article" date="2020" name="mSystems">
        <title>Genome- and Community-Level Interaction Insights into Carbon Utilization and Element Cycling Functions of Hydrothermarchaeota in Hydrothermal Sediment.</title>
        <authorList>
            <person name="Zhou Z."/>
            <person name="Liu Y."/>
            <person name="Xu W."/>
            <person name="Pan J."/>
            <person name="Luo Z.H."/>
            <person name="Li M."/>
        </authorList>
    </citation>
    <scope>NUCLEOTIDE SEQUENCE [LARGE SCALE GENOMIC DNA]</scope>
    <source>
        <strain evidence="13">SpSt-289</strain>
    </source>
</reference>
<dbReference type="GO" id="GO:0000287">
    <property type="term" value="F:magnesium ion binding"/>
    <property type="evidence" value="ECO:0007669"/>
    <property type="project" value="TreeGrafter"/>
</dbReference>
<feature type="transmembrane region" description="Helical" evidence="12">
    <location>
        <begin position="267"/>
        <end position="287"/>
    </location>
</feature>
<dbReference type="InterPro" id="IPR045863">
    <property type="entry name" value="CorA_TM1_TM2"/>
</dbReference>
<accession>A0A7C1FRI3</accession>
<keyword evidence="4 12" id="KW-1003">Cell membrane</keyword>
<sequence length="325" mass="37973">MIRIMCRYADGRVELDVPLEKLADLMKDARNCIWVDMQGEPNAQSERILKEVFHFHPLAIEDALKDSHVPKVDDYGTYLYLVFHIVALGAEPMDIDTQEVDVFLGLNYLVTLHEDVRRSIERLWDASHHIEVGLARGPAMLLYELLDSQVDNFIPLIDAFEEELERLGDDIFCAHLEERELLNRLLTAKSSSLRLVRVLVPQRELLGRLSTGEYRVIPPQVRLYYRDIYDHLMRLASLADSMRELAGSTIETHLALVNNRMNEIMKLLTMVSTIFIPLSFLAGVYGMNFEYMPELRIRWFYPLMWGVFISIALIMLWTFRRRKWL</sequence>
<keyword evidence="8 12" id="KW-0406">Ion transport</keyword>
<dbReference type="Gene3D" id="1.20.58.340">
    <property type="entry name" value="Magnesium transport protein CorA, transmembrane region"/>
    <property type="match status" value="2"/>
</dbReference>
<dbReference type="AlphaFoldDB" id="A0A7C1FRI3"/>
<dbReference type="SUPFAM" id="SSF144083">
    <property type="entry name" value="Magnesium transport protein CorA, transmembrane region"/>
    <property type="match status" value="1"/>
</dbReference>
<gene>
    <name evidence="12 13" type="primary">corA</name>
    <name evidence="13" type="ORF">ENQ20_17585</name>
</gene>
<evidence type="ECO:0000256" key="9">
    <source>
        <dbReference type="ARBA" id="ARBA00023136"/>
    </source>
</evidence>
<comment type="subcellular location">
    <subcellularLocation>
        <location evidence="1">Cell membrane</location>
        <topology evidence="1">Multi-pass membrane protein</topology>
    </subcellularLocation>
    <subcellularLocation>
        <location evidence="12">Membrane</location>
        <topology evidence="12">Multi-pass membrane protein</topology>
    </subcellularLocation>
</comment>
<dbReference type="EMBL" id="DSMG01000184">
    <property type="protein sequence ID" value="HDX33278.1"/>
    <property type="molecule type" value="Genomic_DNA"/>
</dbReference>
<dbReference type="CDD" id="cd12822">
    <property type="entry name" value="TmCorA-like"/>
    <property type="match status" value="1"/>
</dbReference>
<keyword evidence="7 12" id="KW-1133">Transmembrane helix</keyword>
<evidence type="ECO:0000256" key="7">
    <source>
        <dbReference type="ARBA" id="ARBA00022989"/>
    </source>
</evidence>
<name>A0A7C1FRI3_9CHLR</name>
<organism evidence="13">
    <name type="scientific">Caldilinea aerophila</name>
    <dbReference type="NCBI Taxonomy" id="133453"/>
    <lineage>
        <taxon>Bacteria</taxon>
        <taxon>Bacillati</taxon>
        <taxon>Chloroflexota</taxon>
        <taxon>Caldilineae</taxon>
        <taxon>Caldilineales</taxon>
        <taxon>Caldilineaceae</taxon>
        <taxon>Caldilinea</taxon>
    </lineage>
</organism>
<evidence type="ECO:0000256" key="4">
    <source>
        <dbReference type="ARBA" id="ARBA00022475"/>
    </source>
</evidence>
<dbReference type="InterPro" id="IPR045861">
    <property type="entry name" value="CorA_cytoplasmic_dom"/>
</dbReference>
<dbReference type="NCBIfam" id="TIGR00383">
    <property type="entry name" value="corA"/>
    <property type="match status" value="1"/>
</dbReference>
<proteinExistence type="inferred from homology"/>
<evidence type="ECO:0000256" key="1">
    <source>
        <dbReference type="ARBA" id="ARBA00004651"/>
    </source>
</evidence>
<dbReference type="InterPro" id="IPR002523">
    <property type="entry name" value="MgTranspt_CorA/ZnTranspt_ZntB"/>
</dbReference>
<dbReference type="Pfam" id="PF01544">
    <property type="entry name" value="CorA"/>
    <property type="match status" value="1"/>
</dbReference>
<keyword evidence="9 12" id="KW-0472">Membrane</keyword>